<feature type="domain" description="SWEET-like" evidence="11">
    <location>
        <begin position="1"/>
        <end position="148"/>
    </location>
</feature>
<dbReference type="GO" id="GO:0061630">
    <property type="term" value="F:ubiquitin protein ligase activity"/>
    <property type="evidence" value="ECO:0007669"/>
    <property type="project" value="UniProtKB-EC"/>
</dbReference>
<comment type="catalytic activity">
    <reaction evidence="1">
        <text>S-ubiquitinyl-[E2 ubiquitin-conjugating enzyme]-L-cysteine + [acceptor protein]-L-lysine = [E2 ubiquitin-conjugating enzyme]-L-cysteine + N(6)-ubiquitinyl-[acceptor protein]-L-lysine.</text>
        <dbReference type="EC" id="2.3.2.27"/>
    </reaction>
</comment>
<evidence type="ECO:0000256" key="9">
    <source>
        <dbReference type="ARBA" id="ARBA00023136"/>
    </source>
</evidence>
<dbReference type="EC" id="2.3.2.27" evidence="4"/>
<evidence type="ECO:0000256" key="6">
    <source>
        <dbReference type="ARBA" id="ARBA00022692"/>
    </source>
</evidence>
<keyword evidence="9 10" id="KW-0472">Membrane</keyword>
<feature type="transmembrane region" description="Helical" evidence="10">
    <location>
        <begin position="36"/>
        <end position="54"/>
    </location>
</feature>
<dbReference type="PANTHER" id="PTHR33389">
    <property type="entry name" value="FAMILY PROTEIN, PUTATIVE (DUF2921)-RELATED"/>
    <property type="match status" value="1"/>
</dbReference>
<evidence type="ECO:0000256" key="8">
    <source>
        <dbReference type="ARBA" id="ARBA00022989"/>
    </source>
</evidence>
<keyword evidence="7" id="KW-0833">Ubl conjugation pathway</keyword>
<comment type="subcellular location">
    <subcellularLocation>
        <location evidence="2">Endomembrane system</location>
        <topology evidence="2">Multi-pass membrane protein</topology>
    </subcellularLocation>
</comment>
<name>A0A8K0GZI3_9ROSA</name>
<keyword evidence="8 10" id="KW-1133">Transmembrane helix</keyword>
<evidence type="ECO:0000313" key="13">
    <source>
        <dbReference type="Proteomes" id="UP000796880"/>
    </source>
</evidence>
<dbReference type="EMBL" id="VOIH02000007">
    <property type="protein sequence ID" value="KAF3442885.1"/>
    <property type="molecule type" value="Genomic_DNA"/>
</dbReference>
<dbReference type="AlphaFoldDB" id="A0A8K0GZI3"/>
<sequence length="174" mass="19366">MDVEIILVLISTTLACIFLGLQHFHVKRNPNLPPFMSFFMLSILTLCYVIPLLLDFEALFMKISTNHQNLLLGNDGCFEANEVTVTVKIAFLLQFHLLQLTWSARSSSPSNKGIENESWIVEIEAMFAGLPLYAGGALLTMFVTLRKRGVLFNLLSSCSRGLEVVASFFVGSES</sequence>
<evidence type="ECO:0000256" key="3">
    <source>
        <dbReference type="ARBA" id="ARBA00004906"/>
    </source>
</evidence>
<evidence type="ECO:0000313" key="12">
    <source>
        <dbReference type="EMBL" id="KAF3442885.1"/>
    </source>
</evidence>
<evidence type="ECO:0000256" key="7">
    <source>
        <dbReference type="ARBA" id="ARBA00022786"/>
    </source>
</evidence>
<comment type="caution">
    <text evidence="12">The sequence shown here is derived from an EMBL/GenBank/DDBJ whole genome shotgun (WGS) entry which is preliminary data.</text>
</comment>
<dbReference type="PANTHER" id="PTHR33389:SF18">
    <property type="entry name" value="OS01G0677900 PROTEIN"/>
    <property type="match status" value="1"/>
</dbReference>
<evidence type="ECO:0000256" key="5">
    <source>
        <dbReference type="ARBA" id="ARBA00022679"/>
    </source>
</evidence>
<evidence type="ECO:0000256" key="4">
    <source>
        <dbReference type="ARBA" id="ARBA00012483"/>
    </source>
</evidence>
<dbReference type="InterPro" id="IPR021319">
    <property type="entry name" value="DUF2921"/>
</dbReference>
<gene>
    <name evidence="12" type="ORF">FNV43_RR16803</name>
</gene>
<keyword evidence="13" id="KW-1185">Reference proteome</keyword>
<evidence type="ECO:0000256" key="10">
    <source>
        <dbReference type="SAM" id="Phobius"/>
    </source>
</evidence>
<feature type="transmembrane region" description="Helical" evidence="10">
    <location>
        <begin position="6"/>
        <end position="24"/>
    </location>
</feature>
<feature type="transmembrane region" description="Helical" evidence="10">
    <location>
        <begin position="125"/>
        <end position="145"/>
    </location>
</feature>
<dbReference type="OrthoDB" id="607498at2759"/>
<dbReference type="Proteomes" id="UP000796880">
    <property type="component" value="Unassembled WGS sequence"/>
</dbReference>
<evidence type="ECO:0000256" key="1">
    <source>
        <dbReference type="ARBA" id="ARBA00000900"/>
    </source>
</evidence>
<dbReference type="GO" id="GO:0012505">
    <property type="term" value="C:endomembrane system"/>
    <property type="evidence" value="ECO:0007669"/>
    <property type="project" value="UniProtKB-SubCell"/>
</dbReference>
<evidence type="ECO:0000256" key="2">
    <source>
        <dbReference type="ARBA" id="ARBA00004127"/>
    </source>
</evidence>
<protein>
    <recommendedName>
        <fullName evidence="4">RING-type E3 ubiquitin transferase</fullName>
        <ecNumber evidence="4">2.3.2.27</ecNumber>
    </recommendedName>
</protein>
<reference evidence="12" key="1">
    <citation type="submission" date="2020-03" db="EMBL/GenBank/DDBJ databases">
        <title>A high-quality chromosome-level genome assembly of a woody plant with both climbing and erect habits, Rhamnella rubrinervis.</title>
        <authorList>
            <person name="Lu Z."/>
            <person name="Yang Y."/>
            <person name="Zhu X."/>
            <person name="Sun Y."/>
        </authorList>
    </citation>
    <scope>NUCLEOTIDE SEQUENCE</scope>
    <source>
        <strain evidence="12">BYM</strain>
        <tissue evidence="12">Leaf</tissue>
    </source>
</reference>
<proteinExistence type="predicted"/>
<comment type="pathway">
    <text evidence="3">Protein modification; protein ubiquitination.</text>
</comment>
<organism evidence="12 13">
    <name type="scientific">Rhamnella rubrinervis</name>
    <dbReference type="NCBI Taxonomy" id="2594499"/>
    <lineage>
        <taxon>Eukaryota</taxon>
        <taxon>Viridiplantae</taxon>
        <taxon>Streptophyta</taxon>
        <taxon>Embryophyta</taxon>
        <taxon>Tracheophyta</taxon>
        <taxon>Spermatophyta</taxon>
        <taxon>Magnoliopsida</taxon>
        <taxon>eudicotyledons</taxon>
        <taxon>Gunneridae</taxon>
        <taxon>Pentapetalae</taxon>
        <taxon>rosids</taxon>
        <taxon>fabids</taxon>
        <taxon>Rosales</taxon>
        <taxon>Rhamnaceae</taxon>
        <taxon>rhamnoid group</taxon>
        <taxon>Rhamneae</taxon>
        <taxon>Rhamnella</taxon>
    </lineage>
</organism>
<evidence type="ECO:0000259" key="11">
    <source>
        <dbReference type="Pfam" id="PF11145"/>
    </source>
</evidence>
<keyword evidence="5" id="KW-0808">Transferase</keyword>
<accession>A0A8K0GZI3</accession>
<dbReference type="Pfam" id="PF11145">
    <property type="entry name" value="DUF2921"/>
    <property type="match status" value="1"/>
</dbReference>
<keyword evidence="6 10" id="KW-0812">Transmembrane</keyword>